<organism evidence="1 2">
    <name type="scientific">Vigna angularis var. angularis</name>
    <dbReference type="NCBI Taxonomy" id="157739"/>
    <lineage>
        <taxon>Eukaryota</taxon>
        <taxon>Viridiplantae</taxon>
        <taxon>Streptophyta</taxon>
        <taxon>Embryophyta</taxon>
        <taxon>Tracheophyta</taxon>
        <taxon>Spermatophyta</taxon>
        <taxon>Magnoliopsida</taxon>
        <taxon>eudicotyledons</taxon>
        <taxon>Gunneridae</taxon>
        <taxon>Pentapetalae</taxon>
        <taxon>rosids</taxon>
        <taxon>fabids</taxon>
        <taxon>Fabales</taxon>
        <taxon>Fabaceae</taxon>
        <taxon>Papilionoideae</taxon>
        <taxon>50 kb inversion clade</taxon>
        <taxon>NPAAA clade</taxon>
        <taxon>indigoferoid/millettioid clade</taxon>
        <taxon>Phaseoleae</taxon>
        <taxon>Vigna</taxon>
    </lineage>
</organism>
<protein>
    <submittedName>
        <fullName evidence="1">Uncharacterized protein</fullName>
    </submittedName>
</protein>
<proteinExistence type="predicted"/>
<dbReference type="EMBL" id="AP015042">
    <property type="protein sequence ID" value="BAT98069.1"/>
    <property type="molecule type" value="Genomic_DNA"/>
</dbReference>
<evidence type="ECO:0000313" key="2">
    <source>
        <dbReference type="Proteomes" id="UP000291084"/>
    </source>
</evidence>
<reference evidence="1 2" key="1">
    <citation type="journal article" date="2015" name="Sci. Rep.">
        <title>The power of single molecule real-time sequencing technology in the de novo assembly of a eukaryotic genome.</title>
        <authorList>
            <person name="Sakai H."/>
            <person name="Naito K."/>
            <person name="Ogiso-Tanaka E."/>
            <person name="Takahashi Y."/>
            <person name="Iseki K."/>
            <person name="Muto C."/>
            <person name="Satou K."/>
            <person name="Teruya K."/>
            <person name="Shiroma A."/>
            <person name="Shimoji M."/>
            <person name="Hirano T."/>
            <person name="Itoh T."/>
            <person name="Kaga A."/>
            <person name="Tomooka N."/>
        </authorList>
    </citation>
    <scope>NUCLEOTIDE SEQUENCE [LARGE SCALE GENOMIC DNA]</scope>
    <source>
        <strain evidence="2">cv. Shumari</strain>
    </source>
</reference>
<dbReference type="Proteomes" id="UP000291084">
    <property type="component" value="Chromosome 9"/>
</dbReference>
<accession>A0A0S3SZ96</accession>
<evidence type="ECO:0000313" key="1">
    <source>
        <dbReference type="EMBL" id="BAT98069.1"/>
    </source>
</evidence>
<gene>
    <name evidence="1" type="primary">Vigan.09G168300</name>
    <name evidence="1" type="ORF">VIGAN_09168300</name>
</gene>
<name>A0A0S3SZ96_PHAAN</name>
<dbReference type="AlphaFoldDB" id="A0A0S3SZ96"/>
<keyword evidence="2" id="KW-1185">Reference proteome</keyword>
<sequence length="99" mass="11662">MVVKETKKSSHCGLAKKESRNKLHGIIFVSALIWRLDEEITVPKNTNKKPWWVYGTLHDTPPTETKKYGKTKDLNSPTEMRRKKQKWVVLIPYLFSFFL</sequence>